<evidence type="ECO:0000256" key="1">
    <source>
        <dbReference type="ARBA" id="ARBA00022723"/>
    </source>
</evidence>
<evidence type="ECO:0000256" key="3">
    <source>
        <dbReference type="ARBA" id="ARBA00022833"/>
    </source>
</evidence>
<evidence type="ECO:0000313" key="6">
    <source>
        <dbReference type="EnsemblMetazoa" id="GAUT049087-PA"/>
    </source>
</evidence>
<sequence length="226" mass="25502">MATNVNIENSRSLGCCIIGILALDFVLAKPWCDGLNVISLLRYFLMSLRRSEEDLTISQTESVLICSICQNELDPKRNFYRTICDHIFHESCLEVSLNKSQLCPNCQTNLPVEDIFGQILTRQQTRLLDSNKAVMANTLDLTPQSQALSPELTQQISEMVLSSVQTQQSKFLESLSVKMSEMVQKNNEEGLRKINLPSTSSMPNQAQSQAYFNLDFNRTENISSSH</sequence>
<reference evidence="6" key="1">
    <citation type="submission" date="2020-05" db="UniProtKB">
        <authorList>
            <consortium name="EnsemblMetazoa"/>
        </authorList>
    </citation>
    <scope>IDENTIFICATION</scope>
    <source>
        <strain evidence="6">TTRI</strain>
    </source>
</reference>
<dbReference type="STRING" id="7395.A0A1A9VVK7"/>
<dbReference type="PANTHER" id="PTHR22763:SF162">
    <property type="entry name" value="TRANSMEMBRANE E3 UBIQUITIN-PROTEIN LIGASE 1"/>
    <property type="match status" value="1"/>
</dbReference>
<accession>A0A1A9VVK7</accession>
<proteinExistence type="predicted"/>
<dbReference type="GO" id="GO:0012505">
    <property type="term" value="C:endomembrane system"/>
    <property type="evidence" value="ECO:0007669"/>
    <property type="project" value="TreeGrafter"/>
</dbReference>
<evidence type="ECO:0000259" key="5">
    <source>
        <dbReference type="PROSITE" id="PS50089"/>
    </source>
</evidence>
<dbReference type="GO" id="GO:0008270">
    <property type="term" value="F:zinc ion binding"/>
    <property type="evidence" value="ECO:0007669"/>
    <property type="project" value="UniProtKB-KW"/>
</dbReference>
<dbReference type="Gene3D" id="3.30.40.10">
    <property type="entry name" value="Zinc/RING finger domain, C3HC4 (zinc finger)"/>
    <property type="match status" value="1"/>
</dbReference>
<name>A0A1A9VVK7_GLOAU</name>
<evidence type="ECO:0000313" key="7">
    <source>
        <dbReference type="Proteomes" id="UP000078200"/>
    </source>
</evidence>
<protein>
    <submittedName>
        <fullName evidence="6">RING-type domain-containing protein</fullName>
    </submittedName>
</protein>
<dbReference type="PANTHER" id="PTHR22763">
    <property type="entry name" value="RING ZINC FINGER PROTEIN"/>
    <property type="match status" value="1"/>
</dbReference>
<dbReference type="GO" id="GO:0061630">
    <property type="term" value="F:ubiquitin protein ligase activity"/>
    <property type="evidence" value="ECO:0007669"/>
    <property type="project" value="TreeGrafter"/>
</dbReference>
<dbReference type="InterPro" id="IPR013083">
    <property type="entry name" value="Znf_RING/FYVE/PHD"/>
</dbReference>
<keyword evidence="1" id="KW-0479">Metal-binding</keyword>
<dbReference type="SUPFAM" id="SSF57850">
    <property type="entry name" value="RING/U-box"/>
    <property type="match status" value="1"/>
</dbReference>
<organism evidence="6 7">
    <name type="scientific">Glossina austeni</name>
    <name type="common">Savannah tsetse fly</name>
    <dbReference type="NCBI Taxonomy" id="7395"/>
    <lineage>
        <taxon>Eukaryota</taxon>
        <taxon>Metazoa</taxon>
        <taxon>Ecdysozoa</taxon>
        <taxon>Arthropoda</taxon>
        <taxon>Hexapoda</taxon>
        <taxon>Insecta</taxon>
        <taxon>Pterygota</taxon>
        <taxon>Neoptera</taxon>
        <taxon>Endopterygota</taxon>
        <taxon>Diptera</taxon>
        <taxon>Brachycera</taxon>
        <taxon>Muscomorpha</taxon>
        <taxon>Hippoboscoidea</taxon>
        <taxon>Glossinidae</taxon>
        <taxon>Glossina</taxon>
    </lineage>
</organism>
<dbReference type="GO" id="GO:0043161">
    <property type="term" value="P:proteasome-mediated ubiquitin-dependent protein catabolic process"/>
    <property type="evidence" value="ECO:0007669"/>
    <property type="project" value="TreeGrafter"/>
</dbReference>
<dbReference type="EnsemblMetazoa" id="GAUT049087-RA">
    <property type="protein sequence ID" value="GAUT049087-PA"/>
    <property type="gene ID" value="GAUT049087"/>
</dbReference>
<evidence type="ECO:0000256" key="2">
    <source>
        <dbReference type="ARBA" id="ARBA00022771"/>
    </source>
</evidence>
<dbReference type="Pfam" id="PF13639">
    <property type="entry name" value="zf-RING_2"/>
    <property type="match status" value="1"/>
</dbReference>
<dbReference type="PROSITE" id="PS50089">
    <property type="entry name" value="ZF_RING_2"/>
    <property type="match status" value="1"/>
</dbReference>
<evidence type="ECO:0000256" key="4">
    <source>
        <dbReference type="PROSITE-ProRule" id="PRU00175"/>
    </source>
</evidence>
<keyword evidence="7" id="KW-1185">Reference proteome</keyword>
<dbReference type="AlphaFoldDB" id="A0A1A9VVK7"/>
<dbReference type="VEuPathDB" id="VectorBase:GAUT049087"/>
<dbReference type="InterPro" id="IPR001841">
    <property type="entry name" value="Znf_RING"/>
</dbReference>
<feature type="domain" description="RING-type" evidence="5">
    <location>
        <begin position="66"/>
        <end position="107"/>
    </location>
</feature>
<keyword evidence="3" id="KW-0862">Zinc</keyword>
<keyword evidence="2 4" id="KW-0863">Zinc-finger</keyword>
<dbReference type="CDD" id="cd16448">
    <property type="entry name" value="RING-H2"/>
    <property type="match status" value="1"/>
</dbReference>
<dbReference type="InterPro" id="IPR050731">
    <property type="entry name" value="HRD1_E3_ubiq-ligases"/>
</dbReference>
<dbReference type="Proteomes" id="UP000078200">
    <property type="component" value="Unassembled WGS sequence"/>
</dbReference>